<dbReference type="Pfam" id="PF12697">
    <property type="entry name" value="Abhydrolase_6"/>
    <property type="match status" value="1"/>
</dbReference>
<dbReference type="AlphaFoldDB" id="A0A7Z0RZV6"/>
<dbReference type="EMBL" id="JACCDE010000031">
    <property type="protein sequence ID" value="NYS79665.1"/>
    <property type="molecule type" value="Genomic_DNA"/>
</dbReference>
<dbReference type="GO" id="GO:0016020">
    <property type="term" value="C:membrane"/>
    <property type="evidence" value="ECO:0007669"/>
    <property type="project" value="TreeGrafter"/>
</dbReference>
<dbReference type="InterPro" id="IPR000073">
    <property type="entry name" value="AB_hydrolase_1"/>
</dbReference>
<dbReference type="InterPro" id="IPR029058">
    <property type="entry name" value="AB_hydrolase_fold"/>
</dbReference>
<dbReference type="Proteomes" id="UP000526892">
    <property type="component" value="Unassembled WGS sequence"/>
</dbReference>
<keyword evidence="1 3" id="KW-0378">Hydrolase</keyword>
<proteinExistence type="predicted"/>
<comment type="caution">
    <text evidence="3">The sequence shown here is derived from an EMBL/GenBank/DDBJ whole genome shotgun (WGS) entry which is preliminary data.</text>
</comment>
<gene>
    <name evidence="3" type="ORF">HZS80_18445</name>
</gene>
<dbReference type="RefSeq" id="WP_179916899.1">
    <property type="nucleotide sequence ID" value="NZ_JACCDE010000031.1"/>
</dbReference>
<dbReference type="PANTHER" id="PTHR43798">
    <property type="entry name" value="MONOACYLGLYCEROL LIPASE"/>
    <property type="match status" value="1"/>
</dbReference>
<feature type="domain" description="AB hydrolase-1" evidence="2">
    <location>
        <begin position="6"/>
        <end position="229"/>
    </location>
</feature>
<dbReference type="SUPFAM" id="SSF53474">
    <property type="entry name" value="alpha/beta-Hydrolases"/>
    <property type="match status" value="1"/>
</dbReference>
<name>A0A7Z0RZV6_9GAMM</name>
<reference evidence="3 4" key="1">
    <citation type="journal article" date="2003" name="Extremophiles">
        <title>Halomonas glaciei sp. nov. isolated from fast ice of Adelie Land, Antarctica.</title>
        <authorList>
            <person name="Reddy G.S."/>
            <person name="Raghavan P.U."/>
            <person name="Sarita N.B."/>
            <person name="Prakash J.S."/>
            <person name="Nagesh N."/>
            <person name="Delille D."/>
            <person name="Shivaji S."/>
        </authorList>
    </citation>
    <scope>NUCLEOTIDE SEQUENCE [LARGE SCALE GENOMIC DNA]</scope>
    <source>
        <strain evidence="3 4">DD39</strain>
    </source>
</reference>
<evidence type="ECO:0000313" key="3">
    <source>
        <dbReference type="EMBL" id="NYS79665.1"/>
    </source>
</evidence>
<protein>
    <submittedName>
        <fullName evidence="3">Alpha/beta fold hydrolase</fullName>
    </submittedName>
</protein>
<dbReference type="PANTHER" id="PTHR43798:SF31">
    <property type="entry name" value="AB HYDROLASE SUPERFAMILY PROTEIN YCLE"/>
    <property type="match status" value="1"/>
</dbReference>
<evidence type="ECO:0000313" key="4">
    <source>
        <dbReference type="Proteomes" id="UP000526892"/>
    </source>
</evidence>
<evidence type="ECO:0000259" key="2">
    <source>
        <dbReference type="Pfam" id="PF12697"/>
    </source>
</evidence>
<sequence>MPYPRLVLLSGWGIDCRIWQSLEAYWPHETEALPLDWPGYSGGDRDTPALPANATMAQLAESMATVLSHDTVWVGWSMGGLLATALLDYLPAPKGLILLGAGATFCADDGVTTAELKAFQRAFKRDPTAAWQHFLCWQAQGEPSPRQAYRQLQELLGDTPPADSTTLATGLQWLASIDNRPRLAAAPCPVVRLVGDHDPLISPAQRRISETLSGVGHCPMLSQPQPLAASIIRHATQMANVSTAVL</sequence>
<accession>A0A7Z0RZV6</accession>
<organism evidence="3 4">
    <name type="scientific">Vreelandella glaciei</name>
    <dbReference type="NCBI Taxonomy" id="186761"/>
    <lineage>
        <taxon>Bacteria</taxon>
        <taxon>Pseudomonadati</taxon>
        <taxon>Pseudomonadota</taxon>
        <taxon>Gammaproteobacteria</taxon>
        <taxon>Oceanospirillales</taxon>
        <taxon>Halomonadaceae</taxon>
        <taxon>Vreelandella</taxon>
    </lineage>
</organism>
<evidence type="ECO:0000256" key="1">
    <source>
        <dbReference type="ARBA" id="ARBA00022801"/>
    </source>
</evidence>
<dbReference type="InterPro" id="IPR050266">
    <property type="entry name" value="AB_hydrolase_sf"/>
</dbReference>
<dbReference type="Gene3D" id="3.40.50.1820">
    <property type="entry name" value="alpha/beta hydrolase"/>
    <property type="match status" value="1"/>
</dbReference>
<keyword evidence="4" id="KW-1185">Reference proteome</keyword>
<dbReference type="GO" id="GO:0016787">
    <property type="term" value="F:hydrolase activity"/>
    <property type="evidence" value="ECO:0007669"/>
    <property type="project" value="UniProtKB-KW"/>
</dbReference>